<name>A0A5C3MRS2_9AGAM</name>
<organism evidence="2 3">
    <name type="scientific">Heliocybe sulcata</name>
    <dbReference type="NCBI Taxonomy" id="5364"/>
    <lineage>
        <taxon>Eukaryota</taxon>
        <taxon>Fungi</taxon>
        <taxon>Dikarya</taxon>
        <taxon>Basidiomycota</taxon>
        <taxon>Agaricomycotina</taxon>
        <taxon>Agaricomycetes</taxon>
        <taxon>Gloeophyllales</taxon>
        <taxon>Gloeophyllaceae</taxon>
        <taxon>Heliocybe</taxon>
    </lineage>
</organism>
<keyword evidence="1" id="KW-0472">Membrane</keyword>
<keyword evidence="3" id="KW-1185">Reference proteome</keyword>
<dbReference type="Proteomes" id="UP000305948">
    <property type="component" value="Unassembled WGS sequence"/>
</dbReference>
<dbReference type="STRING" id="5364.A0A5C3MRS2"/>
<dbReference type="OrthoDB" id="2964234at2759"/>
<gene>
    <name evidence="2" type="ORF">OE88DRAFT_1647780</name>
</gene>
<keyword evidence="1" id="KW-0812">Transmembrane</keyword>
<evidence type="ECO:0000256" key="1">
    <source>
        <dbReference type="SAM" id="Phobius"/>
    </source>
</evidence>
<protein>
    <submittedName>
        <fullName evidence="2">Uncharacterized protein</fullName>
    </submittedName>
</protein>
<feature type="transmembrane region" description="Helical" evidence="1">
    <location>
        <begin position="21"/>
        <end position="39"/>
    </location>
</feature>
<reference evidence="2 3" key="1">
    <citation type="journal article" date="2019" name="Nat. Ecol. Evol.">
        <title>Megaphylogeny resolves global patterns of mushroom evolution.</title>
        <authorList>
            <person name="Varga T."/>
            <person name="Krizsan K."/>
            <person name="Foldi C."/>
            <person name="Dima B."/>
            <person name="Sanchez-Garcia M."/>
            <person name="Sanchez-Ramirez S."/>
            <person name="Szollosi G.J."/>
            <person name="Szarkandi J.G."/>
            <person name="Papp V."/>
            <person name="Albert L."/>
            <person name="Andreopoulos W."/>
            <person name="Angelini C."/>
            <person name="Antonin V."/>
            <person name="Barry K.W."/>
            <person name="Bougher N.L."/>
            <person name="Buchanan P."/>
            <person name="Buyck B."/>
            <person name="Bense V."/>
            <person name="Catcheside P."/>
            <person name="Chovatia M."/>
            <person name="Cooper J."/>
            <person name="Damon W."/>
            <person name="Desjardin D."/>
            <person name="Finy P."/>
            <person name="Geml J."/>
            <person name="Haridas S."/>
            <person name="Hughes K."/>
            <person name="Justo A."/>
            <person name="Karasinski D."/>
            <person name="Kautmanova I."/>
            <person name="Kiss B."/>
            <person name="Kocsube S."/>
            <person name="Kotiranta H."/>
            <person name="LaButti K.M."/>
            <person name="Lechner B.E."/>
            <person name="Liimatainen K."/>
            <person name="Lipzen A."/>
            <person name="Lukacs Z."/>
            <person name="Mihaltcheva S."/>
            <person name="Morgado L.N."/>
            <person name="Niskanen T."/>
            <person name="Noordeloos M.E."/>
            <person name="Ohm R.A."/>
            <person name="Ortiz-Santana B."/>
            <person name="Ovrebo C."/>
            <person name="Racz N."/>
            <person name="Riley R."/>
            <person name="Savchenko A."/>
            <person name="Shiryaev A."/>
            <person name="Soop K."/>
            <person name="Spirin V."/>
            <person name="Szebenyi C."/>
            <person name="Tomsovsky M."/>
            <person name="Tulloss R.E."/>
            <person name="Uehling J."/>
            <person name="Grigoriev I.V."/>
            <person name="Vagvolgyi C."/>
            <person name="Papp T."/>
            <person name="Martin F.M."/>
            <person name="Miettinen O."/>
            <person name="Hibbett D.S."/>
            <person name="Nagy L.G."/>
        </authorList>
    </citation>
    <scope>NUCLEOTIDE SEQUENCE [LARGE SCALE GENOMIC DNA]</scope>
    <source>
        <strain evidence="2 3">OMC1185</strain>
    </source>
</reference>
<sequence length="391" mass="43872">MDYLQALRTNRMLVHRNCTKLLRYIYAFTAQIVDYIAALTCLHPDFSALLRAFGAEKILGAVLIEALLKRDKLVDDSLVSATQRALFCLRDAPILQVTRPIRLSVSDADTLSLDTLIQQFKTNGLDPRIYEILEGTFSPDQLGFIWTLAVSIDPVNQNISCKLLEVLYDIGQSHSPRWQWEALWLPLLAVYDSLDGIWGINSPIVHACAKRLALELQEHASRLLDFIDSCIVNRLRKFNFKVLAQTTNHVVKQAMAYGIQNSKFLAPTAFKESLAEDDLALSNQVKHAIKSPLEAQEILEFQGDDASELIDVLQWAAERLQNEDVPREECQALAVSITQMLLRLSEKSSQLPSSVCIGPVNLVSRDPMSGGGFADIFRASYHSQDVALKRF</sequence>
<keyword evidence="1" id="KW-1133">Transmembrane helix</keyword>
<proteinExistence type="predicted"/>
<accession>A0A5C3MRS2</accession>
<evidence type="ECO:0000313" key="2">
    <source>
        <dbReference type="EMBL" id="TFK47647.1"/>
    </source>
</evidence>
<dbReference type="AlphaFoldDB" id="A0A5C3MRS2"/>
<evidence type="ECO:0000313" key="3">
    <source>
        <dbReference type="Proteomes" id="UP000305948"/>
    </source>
</evidence>
<dbReference type="EMBL" id="ML213523">
    <property type="protein sequence ID" value="TFK47647.1"/>
    <property type="molecule type" value="Genomic_DNA"/>
</dbReference>